<reference evidence="1 2" key="1">
    <citation type="submission" date="2014-04" db="EMBL/GenBank/DDBJ databases">
        <authorList>
            <consortium name="DOE Joint Genome Institute"/>
            <person name="Kuo A."/>
            <person name="Kohler A."/>
            <person name="Nagy L.G."/>
            <person name="Floudas D."/>
            <person name="Copeland A."/>
            <person name="Barry K.W."/>
            <person name="Cichocki N."/>
            <person name="Veneault-Fourrey C."/>
            <person name="LaButti K."/>
            <person name="Lindquist E.A."/>
            <person name="Lipzen A."/>
            <person name="Lundell T."/>
            <person name="Morin E."/>
            <person name="Murat C."/>
            <person name="Sun H."/>
            <person name="Tunlid A."/>
            <person name="Henrissat B."/>
            <person name="Grigoriev I.V."/>
            <person name="Hibbett D.S."/>
            <person name="Martin F."/>
            <person name="Nordberg H.P."/>
            <person name="Cantor M.N."/>
            <person name="Hua S.X."/>
        </authorList>
    </citation>
    <scope>NUCLEOTIDE SEQUENCE [LARGE SCALE GENOMIC DNA]</scope>
    <source>
        <strain evidence="1 2">LaAM-08-1</strain>
    </source>
</reference>
<feature type="non-terminal residue" evidence="1">
    <location>
        <position position="159"/>
    </location>
</feature>
<name>A0A0C9XB82_9AGAR</name>
<dbReference type="HOGENOM" id="CLU_090384_1_0_1"/>
<keyword evidence="2" id="KW-1185">Reference proteome</keyword>
<dbReference type="Proteomes" id="UP000054477">
    <property type="component" value="Unassembled WGS sequence"/>
</dbReference>
<dbReference type="AlphaFoldDB" id="A0A0C9XB82"/>
<evidence type="ECO:0000313" key="1">
    <source>
        <dbReference type="EMBL" id="KIJ98758.1"/>
    </source>
</evidence>
<evidence type="ECO:0000313" key="2">
    <source>
        <dbReference type="Proteomes" id="UP000054477"/>
    </source>
</evidence>
<dbReference type="EMBL" id="KN838662">
    <property type="protein sequence ID" value="KIJ98758.1"/>
    <property type="molecule type" value="Genomic_DNA"/>
</dbReference>
<dbReference type="CDD" id="cd00303">
    <property type="entry name" value="retropepsin_like"/>
    <property type="match status" value="1"/>
</dbReference>
<dbReference type="OrthoDB" id="3062415at2759"/>
<gene>
    <name evidence="1" type="ORF">K443DRAFT_58062</name>
</gene>
<proteinExistence type="predicted"/>
<protein>
    <submittedName>
        <fullName evidence="1">Unplaced genomic scaffold K443scaffold_127, whole genome shotgun sequence</fullName>
    </submittedName>
</protein>
<sequence>MDIDRLTIDERNQYMKEGKCFCCRKTGHVSRDHATNPALNAGIGNITMSRPSKRLSIRSIRIRSVPGSDSKSMHFKTRIINGEKSVEIKALIDSGAQGNFMDEEFAKKHRIPIVRLKKEIRVSNIDESPNKSGPIRFETRLPTKIDGKTISTRYLISDI</sequence>
<organism evidence="1 2">
    <name type="scientific">Laccaria amethystina LaAM-08-1</name>
    <dbReference type="NCBI Taxonomy" id="1095629"/>
    <lineage>
        <taxon>Eukaryota</taxon>
        <taxon>Fungi</taxon>
        <taxon>Dikarya</taxon>
        <taxon>Basidiomycota</taxon>
        <taxon>Agaricomycotina</taxon>
        <taxon>Agaricomycetes</taxon>
        <taxon>Agaricomycetidae</taxon>
        <taxon>Agaricales</taxon>
        <taxon>Agaricineae</taxon>
        <taxon>Hydnangiaceae</taxon>
        <taxon>Laccaria</taxon>
    </lineage>
</organism>
<dbReference type="InterPro" id="IPR021109">
    <property type="entry name" value="Peptidase_aspartic_dom_sf"/>
</dbReference>
<reference evidence="2" key="2">
    <citation type="submission" date="2015-01" db="EMBL/GenBank/DDBJ databases">
        <title>Evolutionary Origins and Diversification of the Mycorrhizal Mutualists.</title>
        <authorList>
            <consortium name="DOE Joint Genome Institute"/>
            <consortium name="Mycorrhizal Genomics Consortium"/>
            <person name="Kohler A."/>
            <person name="Kuo A."/>
            <person name="Nagy L.G."/>
            <person name="Floudas D."/>
            <person name="Copeland A."/>
            <person name="Barry K.W."/>
            <person name="Cichocki N."/>
            <person name="Veneault-Fourrey C."/>
            <person name="LaButti K."/>
            <person name="Lindquist E.A."/>
            <person name="Lipzen A."/>
            <person name="Lundell T."/>
            <person name="Morin E."/>
            <person name="Murat C."/>
            <person name="Riley R."/>
            <person name="Ohm R."/>
            <person name="Sun H."/>
            <person name="Tunlid A."/>
            <person name="Henrissat B."/>
            <person name="Grigoriev I.V."/>
            <person name="Hibbett D.S."/>
            <person name="Martin F."/>
        </authorList>
    </citation>
    <scope>NUCLEOTIDE SEQUENCE [LARGE SCALE GENOMIC DNA]</scope>
    <source>
        <strain evidence="2">LaAM-08-1</strain>
    </source>
</reference>
<accession>A0A0C9XB82</accession>
<dbReference type="Gene3D" id="2.40.70.10">
    <property type="entry name" value="Acid Proteases"/>
    <property type="match status" value="1"/>
</dbReference>